<proteinExistence type="predicted"/>
<dbReference type="PANTHER" id="PTHR43157">
    <property type="entry name" value="PHOSPHATIDYLINOSITOL-GLYCAN BIOSYNTHESIS CLASS F PROTEIN-RELATED"/>
    <property type="match status" value="1"/>
</dbReference>
<dbReference type="PANTHER" id="PTHR43157:SF31">
    <property type="entry name" value="PHOSPHATIDYLINOSITOL-GLYCAN BIOSYNTHESIS CLASS F PROTEIN"/>
    <property type="match status" value="1"/>
</dbReference>
<dbReference type="SUPFAM" id="SSF51735">
    <property type="entry name" value="NAD(P)-binding Rossmann-fold domains"/>
    <property type="match status" value="1"/>
</dbReference>
<sequence>MTNMNGKVCLVTGATDGIGKVSARVLAELGAKVIIVGRNPEKSAFVLAELRSISGNKNIDLLMADLAVMQEVRDLAEQVISRYDRLDVLLNNAGGYFTKHKITSDGLEMTFALNHMSYFLLTNKLMELLKYSAPARIVNVSSDAHYGVDMEFENLNGEQEYKAWKAYQKSKLANVLFTYELLKKVPGNITVNCLHPGFVATNFGNNIGGFFGPVLKIAQRISAIDPEEGAKTSIFLCSAPEVKGVSGKYFYKCQPKTSSRESRNMDTGKRLWQISSDIAST</sequence>
<keyword evidence="1 2" id="KW-0560">Oxidoreductase</keyword>
<dbReference type="InterPro" id="IPR002347">
    <property type="entry name" value="SDR_fam"/>
</dbReference>
<protein>
    <submittedName>
        <fullName evidence="2">Retinol dehydrogenase 13</fullName>
        <ecNumber evidence="2">1.1.1.-</ecNumber>
    </submittedName>
</protein>
<dbReference type="InterPro" id="IPR036291">
    <property type="entry name" value="NAD(P)-bd_dom_sf"/>
</dbReference>
<dbReference type="Gene3D" id="3.40.50.720">
    <property type="entry name" value="NAD(P)-binding Rossmann-like Domain"/>
    <property type="match status" value="1"/>
</dbReference>
<organism evidence="2">
    <name type="scientific">hydrothermal vent metagenome</name>
    <dbReference type="NCBI Taxonomy" id="652676"/>
    <lineage>
        <taxon>unclassified sequences</taxon>
        <taxon>metagenomes</taxon>
        <taxon>ecological metagenomes</taxon>
    </lineage>
</organism>
<evidence type="ECO:0000256" key="1">
    <source>
        <dbReference type="ARBA" id="ARBA00023002"/>
    </source>
</evidence>
<reference evidence="2" key="1">
    <citation type="submission" date="2015-10" db="EMBL/GenBank/DDBJ databases">
        <authorList>
            <person name="Gilbert D.G."/>
        </authorList>
    </citation>
    <scope>NUCLEOTIDE SEQUENCE</scope>
</reference>
<dbReference type="AlphaFoldDB" id="A0A160VEG1"/>
<accession>A0A160VEG1</accession>
<dbReference type="Pfam" id="PF00106">
    <property type="entry name" value="adh_short"/>
    <property type="match status" value="1"/>
</dbReference>
<dbReference type="CDD" id="cd05327">
    <property type="entry name" value="retinol-DH_like_SDR_c_like"/>
    <property type="match status" value="1"/>
</dbReference>
<evidence type="ECO:0000313" key="2">
    <source>
        <dbReference type="EMBL" id="CUV08632.1"/>
    </source>
</evidence>
<dbReference type="GO" id="GO:0016491">
    <property type="term" value="F:oxidoreductase activity"/>
    <property type="evidence" value="ECO:0007669"/>
    <property type="project" value="UniProtKB-KW"/>
</dbReference>
<dbReference type="PRINTS" id="PR00081">
    <property type="entry name" value="GDHRDH"/>
</dbReference>
<dbReference type="EC" id="1.1.1.-" evidence="2"/>
<dbReference type="EMBL" id="FAXC01000096">
    <property type="protein sequence ID" value="CUV08632.1"/>
    <property type="molecule type" value="Genomic_DNA"/>
</dbReference>
<name>A0A160VEG1_9ZZZZ</name>
<gene>
    <name evidence="2" type="ORF">MGWOODY_Mmi1183</name>
</gene>